<organism evidence="2">
    <name type="scientific">hydrothermal vent metagenome</name>
    <dbReference type="NCBI Taxonomy" id="652676"/>
    <lineage>
        <taxon>unclassified sequences</taxon>
        <taxon>metagenomes</taxon>
        <taxon>ecological metagenomes</taxon>
    </lineage>
</organism>
<dbReference type="PANTHER" id="PTHR35894:SF1">
    <property type="entry name" value="PHOSPHORIBULOKINASE _ URIDINE KINASE FAMILY"/>
    <property type="match status" value="1"/>
</dbReference>
<accession>A0A3B0UVW2</accession>
<dbReference type="InterPro" id="IPR027417">
    <property type="entry name" value="P-loop_NTPase"/>
</dbReference>
<sequence length="274" mass="30637">MYRNYFGLRQKPFSIAPDPAFLYMSERHREALAHLLYGIRSDAGFVLLTGEVGTGKTTICRCLLEQMPESARVAYIINPRLSTLELLASICDEFGIAYPPGEASGKLLVDLINEYLLEAHAEGCKPVLIIDEAQNLSHDLLEQIRLLTNLETNEQKLLLIIMLGQPELRDKLLRPELRQMQQRITARYHLGPLSKSDTCAYVNHRLAVAGSRQRLFTPAALSRVFAFSGGVPRLINLLCDRSLLGAYSRGHAKANRAIVVRAAGELLDDGRQRL</sequence>
<dbReference type="SUPFAM" id="SSF52540">
    <property type="entry name" value="P-loop containing nucleoside triphosphate hydrolases"/>
    <property type="match status" value="1"/>
</dbReference>
<protein>
    <submittedName>
        <fullName evidence="2">General secretion pathway protein A</fullName>
    </submittedName>
</protein>
<dbReference type="InterPro" id="IPR049945">
    <property type="entry name" value="AAA_22"/>
</dbReference>
<dbReference type="InterPro" id="IPR003593">
    <property type="entry name" value="AAA+_ATPase"/>
</dbReference>
<dbReference type="Gene3D" id="3.40.50.300">
    <property type="entry name" value="P-loop containing nucleotide triphosphate hydrolases"/>
    <property type="match status" value="1"/>
</dbReference>
<dbReference type="EMBL" id="UOEX01000119">
    <property type="protein sequence ID" value="VAW35238.1"/>
    <property type="molecule type" value="Genomic_DNA"/>
</dbReference>
<dbReference type="GO" id="GO:0016887">
    <property type="term" value="F:ATP hydrolysis activity"/>
    <property type="evidence" value="ECO:0007669"/>
    <property type="project" value="InterPro"/>
</dbReference>
<gene>
    <name evidence="2" type="ORF">MNBD_DELTA03-704</name>
</gene>
<proteinExistence type="predicted"/>
<dbReference type="Pfam" id="PF13401">
    <property type="entry name" value="AAA_22"/>
    <property type="match status" value="1"/>
</dbReference>
<dbReference type="SMART" id="SM00382">
    <property type="entry name" value="AAA"/>
    <property type="match status" value="1"/>
</dbReference>
<evidence type="ECO:0000313" key="2">
    <source>
        <dbReference type="EMBL" id="VAW35238.1"/>
    </source>
</evidence>
<dbReference type="CDD" id="cd00009">
    <property type="entry name" value="AAA"/>
    <property type="match status" value="1"/>
</dbReference>
<feature type="non-terminal residue" evidence="2">
    <location>
        <position position="274"/>
    </location>
</feature>
<dbReference type="PANTHER" id="PTHR35894">
    <property type="entry name" value="GENERAL SECRETION PATHWAY PROTEIN A-RELATED"/>
    <property type="match status" value="1"/>
</dbReference>
<name>A0A3B0UVW2_9ZZZZ</name>
<reference evidence="2" key="1">
    <citation type="submission" date="2018-06" db="EMBL/GenBank/DDBJ databases">
        <authorList>
            <person name="Zhirakovskaya E."/>
        </authorList>
    </citation>
    <scope>NUCLEOTIDE SEQUENCE</scope>
</reference>
<dbReference type="AlphaFoldDB" id="A0A3B0UVW2"/>
<feature type="domain" description="AAA+ ATPase" evidence="1">
    <location>
        <begin position="42"/>
        <end position="187"/>
    </location>
</feature>
<evidence type="ECO:0000259" key="1">
    <source>
        <dbReference type="SMART" id="SM00382"/>
    </source>
</evidence>
<dbReference type="InterPro" id="IPR052026">
    <property type="entry name" value="ExeA_AAA_ATPase_DNA-bind"/>
</dbReference>